<evidence type="ECO:0000256" key="3">
    <source>
        <dbReference type="ARBA" id="ARBA00022989"/>
    </source>
</evidence>
<dbReference type="AlphaFoldDB" id="A0A812XWC2"/>
<dbReference type="InterPro" id="IPR013122">
    <property type="entry name" value="PKD1_2_channel"/>
</dbReference>
<reference evidence="8" key="1">
    <citation type="submission" date="2021-02" db="EMBL/GenBank/DDBJ databases">
        <authorList>
            <person name="Dougan E. K."/>
            <person name="Rhodes N."/>
            <person name="Thang M."/>
            <person name="Chan C."/>
        </authorList>
    </citation>
    <scope>NUCLEOTIDE SEQUENCE</scope>
</reference>
<proteinExistence type="predicted"/>
<organism evidence="8 9">
    <name type="scientific">Symbiodinium necroappetens</name>
    <dbReference type="NCBI Taxonomy" id="1628268"/>
    <lineage>
        <taxon>Eukaryota</taxon>
        <taxon>Sar</taxon>
        <taxon>Alveolata</taxon>
        <taxon>Dinophyceae</taxon>
        <taxon>Suessiales</taxon>
        <taxon>Symbiodiniaceae</taxon>
        <taxon>Symbiodinium</taxon>
    </lineage>
</organism>
<keyword evidence="4 6" id="KW-0472">Membrane</keyword>
<evidence type="ECO:0000259" key="7">
    <source>
        <dbReference type="Pfam" id="PF08016"/>
    </source>
</evidence>
<evidence type="ECO:0000256" key="5">
    <source>
        <dbReference type="SAM" id="MobiDB-lite"/>
    </source>
</evidence>
<feature type="region of interest" description="Disordered" evidence="5">
    <location>
        <begin position="648"/>
        <end position="797"/>
    </location>
</feature>
<dbReference type="EMBL" id="CAJNJA010038808">
    <property type="protein sequence ID" value="CAE7750749.1"/>
    <property type="molecule type" value="Genomic_DNA"/>
</dbReference>
<comment type="subcellular location">
    <subcellularLocation>
        <location evidence="1">Membrane</location>
        <topology evidence="1">Multi-pass membrane protein</topology>
    </subcellularLocation>
</comment>
<evidence type="ECO:0000256" key="6">
    <source>
        <dbReference type="SAM" id="Phobius"/>
    </source>
</evidence>
<feature type="domain" description="Polycystin cation channel PKD1/PKD2" evidence="7">
    <location>
        <begin position="68"/>
        <end position="158"/>
    </location>
</feature>
<feature type="transmembrane region" description="Helical" evidence="6">
    <location>
        <begin position="97"/>
        <end position="117"/>
    </location>
</feature>
<keyword evidence="3 6" id="KW-1133">Transmembrane helix</keyword>
<dbReference type="GO" id="GO:0005262">
    <property type="term" value="F:calcium channel activity"/>
    <property type="evidence" value="ECO:0007669"/>
    <property type="project" value="TreeGrafter"/>
</dbReference>
<dbReference type="OrthoDB" id="441104at2759"/>
<dbReference type="GO" id="GO:0016020">
    <property type="term" value="C:membrane"/>
    <property type="evidence" value="ECO:0007669"/>
    <property type="project" value="UniProtKB-SubCell"/>
</dbReference>
<keyword evidence="2 6" id="KW-0812">Transmembrane</keyword>
<feature type="compositionally biased region" description="Basic and acidic residues" evidence="5">
    <location>
        <begin position="678"/>
        <end position="687"/>
    </location>
</feature>
<keyword evidence="9" id="KW-1185">Reference proteome</keyword>
<dbReference type="InterPro" id="IPR051223">
    <property type="entry name" value="Polycystin"/>
</dbReference>
<dbReference type="PANTHER" id="PTHR10877">
    <property type="entry name" value="POLYCYSTIN FAMILY MEMBER"/>
    <property type="match status" value="1"/>
</dbReference>
<evidence type="ECO:0000313" key="9">
    <source>
        <dbReference type="Proteomes" id="UP000601435"/>
    </source>
</evidence>
<dbReference type="Gene3D" id="1.10.287.70">
    <property type="match status" value="1"/>
</dbReference>
<feature type="compositionally biased region" description="Basic and acidic residues" evidence="5">
    <location>
        <begin position="773"/>
        <end position="789"/>
    </location>
</feature>
<feature type="transmembrane region" description="Helical" evidence="6">
    <location>
        <begin position="68"/>
        <end position="91"/>
    </location>
</feature>
<protein>
    <submittedName>
        <fullName evidence="8">Pkd2 protein</fullName>
    </submittedName>
</protein>
<feature type="transmembrane region" description="Helical" evidence="6">
    <location>
        <begin position="967"/>
        <end position="985"/>
    </location>
</feature>
<name>A0A812XWC2_9DINO</name>
<accession>A0A812XWC2</accession>
<dbReference type="GO" id="GO:0050982">
    <property type="term" value="P:detection of mechanical stimulus"/>
    <property type="evidence" value="ECO:0007669"/>
    <property type="project" value="TreeGrafter"/>
</dbReference>
<sequence>MVPLRRPPGLLVFGGWSSKQAASETLRFVKQHVAQLRSDLDMEEAFIPGGTADRSRSQNHHRTETRRLIIFAALLLVVFFGFAVAFSLGLGTSDKNFVTIPGSFLVLFFLLIDGYSIDVEWFRPGKDQVVTLIFLGYIALIYFVLLNIFVAIVLDTFSLASRLYAVEANKKNPMIVFLHTYYNWMKGQSLVKDEAEEHMNPKDLSITLDLLPGLVRRKWVEKKRRMQYVADQNFAGMDLFPEDVDRSLSKKADNIVTDWMLPSTQSDVFDQMTAPIEHKPLALYDIPPSVMKQEISRAQLQRLMDEDSTIPLLLGSKRAVDVIRKFKSEEREESGNPVSAVKSMQGTIFARIDKLERVKLDDDVPEVPEISQVAEQMSGAILDLRNQFRVQLTGVIECTAVLFEHLVELTQGLDEVRQNSDGVLQLVRNNKFQETGLGDVMLMYLLGWCLGLSLGAQHEGASWEELRRDVTEIFEDGRLSPRSLGGEELRSLVAEQRLSQLEVAVWSLQSMELPEVQLAVHAQDRRLADLETGPQGQDVLQARHAADFIVEDGSRMSEGRPCEPAEELRQSVAEQRVSQLEAALWYLQRELPEMQGALHSQDRRLLSLESRLDAQAAQALQVSPAEVVEEALQDVADAGRTLVADAHEQGEVTSNAGEEAAGGHQSMRRVPAASGSSRSRDAVHGAEDGGGPSMSRSSTSGPSGPETGPETSAGPSAGLSQPGPSGREDAVVPVVPVGVGGDGDAGSGEASGPGDGAAGAEAWPSPGPGPWSVRERSERSERSSERTEAAGDGAAGLAGERETDMLHLSDHQGTSVHQAAMVLLAEVVDASPKSDTFYSPWVETVPQVEALIAAHCETVEFCPAAFASAGRAREGDFGGGAPSMNPEAPEARPVWLCDTWREVVAEPTRGALCRAIRCQTKRTVLRHPLLGSCKGIPAKFRNKRPNPRSFRQTPLRRTLKMSSRSPWTMLCCLLSAAVLVAGMIANKVMSAMRARCQSSMCPKHPAGAPPTPVTARKLRCDSQKLLSFCLLRSCLMAMHCAYCEREREREKEL</sequence>
<gene>
    <name evidence="8" type="primary">pkd2</name>
    <name evidence="8" type="ORF">SNEC2469_LOCUS21765</name>
</gene>
<comment type="caution">
    <text evidence="8">The sequence shown here is derived from an EMBL/GenBank/DDBJ whole genome shotgun (WGS) entry which is preliminary data.</text>
</comment>
<evidence type="ECO:0000256" key="1">
    <source>
        <dbReference type="ARBA" id="ARBA00004141"/>
    </source>
</evidence>
<dbReference type="Pfam" id="PF08016">
    <property type="entry name" value="PKD_channel"/>
    <property type="match status" value="1"/>
</dbReference>
<feature type="compositionally biased region" description="Gly residues" evidence="5">
    <location>
        <begin position="738"/>
        <end position="757"/>
    </location>
</feature>
<evidence type="ECO:0000256" key="4">
    <source>
        <dbReference type="ARBA" id="ARBA00023136"/>
    </source>
</evidence>
<evidence type="ECO:0000313" key="8">
    <source>
        <dbReference type="EMBL" id="CAE7750749.1"/>
    </source>
</evidence>
<feature type="compositionally biased region" description="Low complexity" evidence="5">
    <location>
        <begin position="693"/>
        <end position="712"/>
    </location>
</feature>
<dbReference type="PANTHER" id="PTHR10877:SF194">
    <property type="entry name" value="LOCATION OF VULVA DEFECTIVE 1"/>
    <property type="match status" value="1"/>
</dbReference>
<feature type="transmembrane region" description="Helical" evidence="6">
    <location>
        <begin position="129"/>
        <end position="154"/>
    </location>
</feature>
<dbReference type="Proteomes" id="UP000601435">
    <property type="component" value="Unassembled WGS sequence"/>
</dbReference>
<evidence type="ECO:0000256" key="2">
    <source>
        <dbReference type="ARBA" id="ARBA00022692"/>
    </source>
</evidence>